<sequence length="162" mass="17162">MPGSVIGTTLNNGFPGQISRHGDEVSRTFAVKKDTENILFGAPVALNDDGTVQLFGTGHTADKFAGVAMRRVKSATEWPNQSFGVYRPEEACDVLERGSVVVECLKGTPKPGGKVYAYIATKNGFAAEADGSNTVELTGVRWSTGKDSNNVAELTILIRAGI</sequence>
<gene>
    <name evidence="1" type="ORF">VRLFYP33_01195</name>
</gene>
<accession>A0A6N3C4Z8</accession>
<reference evidence="1" key="1">
    <citation type="submission" date="2019-11" db="EMBL/GenBank/DDBJ databases">
        <authorList>
            <person name="Feng L."/>
        </authorList>
    </citation>
    <scope>NUCLEOTIDE SEQUENCE</scope>
    <source>
        <strain evidence="1">VrattiLFYP33</strain>
    </source>
</reference>
<dbReference type="AlphaFoldDB" id="A0A6N3C4Z8"/>
<protein>
    <submittedName>
        <fullName evidence="1">Uncharacterized protein</fullName>
    </submittedName>
</protein>
<name>A0A6N3C4Z8_9FIRM</name>
<dbReference type="RefSeq" id="WP_156704755.1">
    <property type="nucleotide sequence ID" value="NZ_CACRUX010000047.1"/>
</dbReference>
<dbReference type="Pfam" id="PF23982">
    <property type="entry name" value="XM1_gp53_minor_capsid"/>
    <property type="match status" value="1"/>
</dbReference>
<dbReference type="InterPro" id="IPR056914">
    <property type="entry name" value="Gp53-like"/>
</dbReference>
<proteinExistence type="predicted"/>
<organism evidence="1">
    <name type="scientific">Veillonella ratti</name>
    <dbReference type="NCBI Taxonomy" id="103892"/>
    <lineage>
        <taxon>Bacteria</taxon>
        <taxon>Bacillati</taxon>
        <taxon>Bacillota</taxon>
        <taxon>Negativicutes</taxon>
        <taxon>Veillonellales</taxon>
        <taxon>Veillonellaceae</taxon>
        <taxon>Veillonella</taxon>
    </lineage>
</organism>
<dbReference type="EMBL" id="CACRUX010000047">
    <property type="protein sequence ID" value="VYU08083.1"/>
    <property type="molecule type" value="Genomic_DNA"/>
</dbReference>
<evidence type="ECO:0000313" key="1">
    <source>
        <dbReference type="EMBL" id="VYU08083.1"/>
    </source>
</evidence>